<comment type="caution">
    <text evidence="8">The sequence shown here is derived from an EMBL/GenBank/DDBJ whole genome shotgun (WGS) entry which is preliminary data.</text>
</comment>
<feature type="transmembrane region" description="Helical" evidence="7">
    <location>
        <begin position="68"/>
        <end position="87"/>
    </location>
</feature>
<evidence type="ECO:0000256" key="3">
    <source>
        <dbReference type="ARBA" id="ARBA00022475"/>
    </source>
</evidence>
<evidence type="ECO:0000256" key="4">
    <source>
        <dbReference type="ARBA" id="ARBA00022692"/>
    </source>
</evidence>
<gene>
    <name evidence="8" type="ORF">H6A60_05370</name>
</gene>
<evidence type="ECO:0000256" key="5">
    <source>
        <dbReference type="ARBA" id="ARBA00022989"/>
    </source>
</evidence>
<dbReference type="RefSeq" id="WP_205102381.1">
    <property type="nucleotide sequence ID" value="NZ_JACJJC010000006.1"/>
</dbReference>
<dbReference type="InterPro" id="IPR005744">
    <property type="entry name" value="Hy-lIII"/>
</dbReference>
<dbReference type="PANTHER" id="PTHR20855:SF3">
    <property type="entry name" value="LD03007P"/>
    <property type="match status" value="1"/>
</dbReference>
<dbReference type="PANTHER" id="PTHR20855">
    <property type="entry name" value="ADIPOR/PROGESTIN RECEPTOR-RELATED"/>
    <property type="match status" value="1"/>
</dbReference>
<dbReference type="InterPro" id="IPR004254">
    <property type="entry name" value="AdipoR/HlyIII-related"/>
</dbReference>
<feature type="transmembrane region" description="Helical" evidence="7">
    <location>
        <begin position="108"/>
        <end position="127"/>
    </location>
</feature>
<comment type="subcellular location">
    <subcellularLocation>
        <location evidence="1">Cell membrane</location>
        <topology evidence="1">Multi-pass membrane protein</topology>
    </subcellularLocation>
</comment>
<evidence type="ECO:0000256" key="7">
    <source>
        <dbReference type="SAM" id="Phobius"/>
    </source>
</evidence>
<evidence type="ECO:0000313" key="9">
    <source>
        <dbReference type="Proteomes" id="UP000715095"/>
    </source>
</evidence>
<evidence type="ECO:0000256" key="2">
    <source>
        <dbReference type="ARBA" id="ARBA00008488"/>
    </source>
</evidence>
<evidence type="ECO:0000256" key="1">
    <source>
        <dbReference type="ARBA" id="ARBA00004651"/>
    </source>
</evidence>
<feature type="transmembrane region" description="Helical" evidence="7">
    <location>
        <begin position="44"/>
        <end position="62"/>
    </location>
</feature>
<keyword evidence="4 7" id="KW-0812">Transmembrane</keyword>
<dbReference type="Proteomes" id="UP000715095">
    <property type="component" value="Unassembled WGS sequence"/>
</dbReference>
<feature type="transmembrane region" description="Helical" evidence="7">
    <location>
        <begin position="218"/>
        <end position="236"/>
    </location>
</feature>
<dbReference type="NCBIfam" id="TIGR01065">
    <property type="entry name" value="hlyIII"/>
    <property type="match status" value="1"/>
</dbReference>
<protein>
    <submittedName>
        <fullName evidence="8">Hemolysin III family protein</fullName>
    </submittedName>
</protein>
<keyword evidence="6 7" id="KW-0472">Membrane</keyword>
<reference evidence="8 9" key="1">
    <citation type="journal article" date="2021" name="Sci. Rep.">
        <title>The distribution of antibiotic resistance genes in chicken gut microbiota commensals.</title>
        <authorList>
            <person name="Juricova H."/>
            <person name="Matiasovicova J."/>
            <person name="Kubasova T."/>
            <person name="Cejkova D."/>
            <person name="Rychlik I."/>
        </authorList>
    </citation>
    <scope>NUCLEOTIDE SEQUENCE [LARGE SCALE GENOMIC DNA]</scope>
    <source>
        <strain evidence="8 9">An829</strain>
    </source>
</reference>
<keyword evidence="3" id="KW-1003">Cell membrane</keyword>
<feature type="transmembrane region" description="Helical" evidence="7">
    <location>
        <begin position="185"/>
        <end position="206"/>
    </location>
</feature>
<feature type="transmembrane region" description="Helical" evidence="7">
    <location>
        <begin position="159"/>
        <end position="179"/>
    </location>
</feature>
<name>A0ABS2DRJ1_9BURK</name>
<accession>A0ABS2DRJ1</accession>
<dbReference type="EMBL" id="JACJJC010000006">
    <property type="protein sequence ID" value="MBM6703914.1"/>
    <property type="molecule type" value="Genomic_DNA"/>
</dbReference>
<feature type="transmembrane region" description="Helical" evidence="7">
    <location>
        <begin position="133"/>
        <end position="152"/>
    </location>
</feature>
<evidence type="ECO:0000313" key="8">
    <source>
        <dbReference type="EMBL" id="MBM6703914.1"/>
    </source>
</evidence>
<keyword evidence="5 7" id="KW-1133">Transmembrane helix</keyword>
<proteinExistence type="inferred from homology"/>
<dbReference type="Pfam" id="PF03006">
    <property type="entry name" value="HlyIII"/>
    <property type="match status" value="1"/>
</dbReference>
<organism evidence="8 9">
    <name type="scientific">Sutterella massiliensis</name>
    <dbReference type="NCBI Taxonomy" id="1816689"/>
    <lineage>
        <taxon>Bacteria</taxon>
        <taxon>Pseudomonadati</taxon>
        <taxon>Pseudomonadota</taxon>
        <taxon>Betaproteobacteria</taxon>
        <taxon>Burkholderiales</taxon>
        <taxon>Sutterellaceae</taxon>
        <taxon>Sutterella</taxon>
    </lineage>
</organism>
<sequence>MREGAAFKTTAGAKGLVGSRAWAAGDTGGYSFGEEVANAVTHGLAAALSIVGLVVLVMSSLWHDRSTVVVASGAVFGASMIVLYLISTLYHALPQPGAKRVLRVLDHSAIYLLIAGTYTPFCLVTLGGTRGTVLCAIVWTIGLAGAFLQPLLIRIADWINCILYLALGWCVIFVIKPLIEALPPAGLWLLAGGGIAYSAGVIFYLWEKLPYNHAIWHLFVLAGTALQFFAVLFFVIPGN</sequence>
<keyword evidence="9" id="KW-1185">Reference proteome</keyword>
<evidence type="ECO:0000256" key="6">
    <source>
        <dbReference type="ARBA" id="ARBA00023136"/>
    </source>
</evidence>
<comment type="similarity">
    <text evidence="2">Belongs to the UPF0073 (Hly-III) family.</text>
</comment>